<gene>
    <name evidence="1" type="ORF">HF568_00815</name>
</gene>
<evidence type="ECO:0000313" key="2">
    <source>
        <dbReference type="Proteomes" id="UP000887300"/>
    </source>
</evidence>
<dbReference type="SUPFAM" id="SSF53335">
    <property type="entry name" value="S-adenosyl-L-methionine-dependent methyltransferases"/>
    <property type="match status" value="1"/>
</dbReference>
<dbReference type="InterPro" id="IPR029063">
    <property type="entry name" value="SAM-dependent_MTases_sf"/>
</dbReference>
<accession>A0A8X8G763</accession>
<proteinExistence type="predicted"/>
<name>A0A8X8G763_ACIFI</name>
<organism evidence="1 2">
    <name type="scientific">Acidithiobacillus ferridurans</name>
    <dbReference type="NCBI Taxonomy" id="1232575"/>
    <lineage>
        <taxon>Bacteria</taxon>
        <taxon>Pseudomonadati</taxon>
        <taxon>Pseudomonadota</taxon>
        <taxon>Acidithiobacillia</taxon>
        <taxon>Acidithiobacillales</taxon>
        <taxon>Acidithiobacillaceae</taxon>
        <taxon>Acidithiobacillus</taxon>
    </lineage>
</organism>
<protein>
    <recommendedName>
        <fullName evidence="3">DNA methylase N-4/N-6 domain-containing protein</fullName>
    </recommendedName>
</protein>
<evidence type="ECO:0008006" key="3">
    <source>
        <dbReference type="Google" id="ProtNLM"/>
    </source>
</evidence>
<dbReference type="AlphaFoldDB" id="A0A8X8G763"/>
<reference evidence="1" key="1">
    <citation type="journal article" date="2021" name="ISME J.">
        <title>Genomic evolution of the class Acidithiobacillia: deep-branching Proteobacteria living in extreme acidic conditions.</title>
        <authorList>
            <person name="Moya-Beltran A."/>
            <person name="Beard S."/>
            <person name="Rojas-Villalobos C."/>
            <person name="Issotta F."/>
            <person name="Gallardo Y."/>
            <person name="Ulloa R."/>
            <person name="Giaveno A."/>
            <person name="Degli Esposti M."/>
            <person name="Johnson D.B."/>
            <person name="Quatrini R."/>
        </authorList>
    </citation>
    <scope>NUCLEOTIDE SEQUENCE</scope>
    <source>
        <strain evidence="1">DSM 583</strain>
    </source>
</reference>
<dbReference type="Proteomes" id="UP000887300">
    <property type="component" value="Unassembled WGS sequence"/>
</dbReference>
<dbReference type="EMBL" id="JABBHS010000027">
    <property type="protein sequence ID" value="MBU2721798.1"/>
    <property type="molecule type" value="Genomic_DNA"/>
</dbReference>
<comment type="caution">
    <text evidence="1">The sequence shown here is derived from an EMBL/GenBank/DDBJ whole genome shotgun (WGS) entry which is preliminary data.</text>
</comment>
<evidence type="ECO:0000313" key="1">
    <source>
        <dbReference type="EMBL" id="MBU2721798.1"/>
    </source>
</evidence>
<sequence>MRVPFSGVGSEMIGALQAGWDDVTGIEQGAEYAEIAEKRIAAWIK</sequence>